<evidence type="ECO:0000256" key="4">
    <source>
        <dbReference type="ARBA" id="ARBA00022989"/>
    </source>
</evidence>
<dbReference type="EMBL" id="JAHLQT010026447">
    <property type="protein sequence ID" value="KAG7163741.1"/>
    <property type="molecule type" value="Genomic_DNA"/>
</dbReference>
<name>A0A8J5JT33_HOMAM</name>
<evidence type="ECO:0000256" key="5">
    <source>
        <dbReference type="ARBA" id="ARBA00023136"/>
    </source>
</evidence>
<evidence type="ECO:0000256" key="3">
    <source>
        <dbReference type="ARBA" id="ARBA00022692"/>
    </source>
</evidence>
<protein>
    <submittedName>
        <fullName evidence="8">Major facilitator superfamily domain-containing protein 6-like 3</fullName>
    </submittedName>
</protein>
<evidence type="ECO:0000256" key="2">
    <source>
        <dbReference type="ARBA" id="ARBA00005241"/>
    </source>
</evidence>
<evidence type="ECO:0000256" key="6">
    <source>
        <dbReference type="SAM" id="Phobius"/>
    </source>
</evidence>
<feature type="domain" description="Major facilitator superfamily associated" evidence="7">
    <location>
        <begin position="19"/>
        <end position="459"/>
    </location>
</feature>
<dbReference type="GO" id="GO:0016020">
    <property type="term" value="C:membrane"/>
    <property type="evidence" value="ECO:0007669"/>
    <property type="project" value="UniProtKB-SubCell"/>
</dbReference>
<feature type="transmembrane region" description="Helical" evidence="6">
    <location>
        <begin position="334"/>
        <end position="355"/>
    </location>
</feature>
<feature type="transmembrane region" description="Helical" evidence="6">
    <location>
        <begin position="303"/>
        <end position="328"/>
    </location>
</feature>
<dbReference type="AlphaFoldDB" id="A0A8J5JT33"/>
<reference evidence="8" key="1">
    <citation type="journal article" date="2021" name="Sci. Adv.">
        <title>The American lobster genome reveals insights on longevity, neural, and immune adaptations.</title>
        <authorList>
            <person name="Polinski J.M."/>
            <person name="Zimin A.V."/>
            <person name="Clark K.F."/>
            <person name="Kohn A.B."/>
            <person name="Sadowski N."/>
            <person name="Timp W."/>
            <person name="Ptitsyn A."/>
            <person name="Khanna P."/>
            <person name="Romanova D.Y."/>
            <person name="Williams P."/>
            <person name="Greenwood S.J."/>
            <person name="Moroz L.L."/>
            <person name="Walt D.R."/>
            <person name="Bodnar A.G."/>
        </authorList>
    </citation>
    <scope>NUCLEOTIDE SEQUENCE</scope>
    <source>
        <strain evidence="8">GMGI-L3</strain>
    </source>
</reference>
<dbReference type="SUPFAM" id="SSF103473">
    <property type="entry name" value="MFS general substrate transporter"/>
    <property type="match status" value="1"/>
</dbReference>
<comment type="subcellular location">
    <subcellularLocation>
        <location evidence="1">Membrane</location>
        <topology evidence="1">Multi-pass membrane protein</topology>
    </subcellularLocation>
</comment>
<keyword evidence="4 6" id="KW-1133">Transmembrane helix</keyword>
<dbReference type="Proteomes" id="UP000747542">
    <property type="component" value="Unassembled WGS sequence"/>
</dbReference>
<keyword evidence="3 6" id="KW-0812">Transmembrane</keyword>
<feature type="transmembrane region" description="Helical" evidence="6">
    <location>
        <begin position="405"/>
        <end position="428"/>
    </location>
</feature>
<evidence type="ECO:0000259" key="7">
    <source>
        <dbReference type="Pfam" id="PF12832"/>
    </source>
</evidence>
<keyword evidence="9" id="KW-1185">Reference proteome</keyword>
<sequence>MLRVYNTDVTELCIVDKSLMADTFGTYKLVMVANMILSVLLHVALLYIPSRPLAPSLTFTCDPEGYHLIWQSCDLCHEHRNHTQVQLTLENCKYQCETPPEEDPRICLGVDDQSHCIALNLTDQILTNGTVVSWLEEDTCSHTWYDLMYEDKVFQGLACPSQCSLECQVNGAPPCNHPDDPTNSYKTFWLYFGIRMVGTFFMSSAFTMCDATTLALLKQHGGQLGIQRLYTLLGFSVGPLLAGFLVDKFSTNSAVPDYSSSLYLGLVFVLLQLPLVSRLHFTVDMAGDNVMRHLAKLMTRMEINVFLVMILLQGSNWGFIESFLFVYLKELGAPTYLLGLTLTVGNIVGAPLMIILDRVVDKLSRPVVFTISFLTYSTIISILAISDPWLAFPFEILEVFTSQLMWLAALSYCPILAPRGLLATMTGLAGSVHYSLGRGAGSLLGGVLISTYGTTSAFRIFEEEEELPEEQVEEKKSMLEKSSTLGSTYEMAAITH</sequence>
<gene>
    <name evidence="8" type="primary">Mfsd6-L3</name>
    <name evidence="8" type="ORF">Hamer_G002977</name>
</gene>
<accession>A0A8J5JT33</accession>
<comment type="caution">
    <text evidence="8">The sequence shown here is derived from an EMBL/GenBank/DDBJ whole genome shotgun (WGS) entry which is preliminary data.</text>
</comment>
<dbReference type="InterPro" id="IPR036259">
    <property type="entry name" value="MFS_trans_sf"/>
</dbReference>
<dbReference type="Pfam" id="PF12832">
    <property type="entry name" value="MFS_1_like"/>
    <property type="match status" value="1"/>
</dbReference>
<organism evidence="8 9">
    <name type="scientific">Homarus americanus</name>
    <name type="common">American lobster</name>
    <dbReference type="NCBI Taxonomy" id="6706"/>
    <lineage>
        <taxon>Eukaryota</taxon>
        <taxon>Metazoa</taxon>
        <taxon>Ecdysozoa</taxon>
        <taxon>Arthropoda</taxon>
        <taxon>Crustacea</taxon>
        <taxon>Multicrustacea</taxon>
        <taxon>Malacostraca</taxon>
        <taxon>Eumalacostraca</taxon>
        <taxon>Eucarida</taxon>
        <taxon>Decapoda</taxon>
        <taxon>Pleocyemata</taxon>
        <taxon>Astacidea</taxon>
        <taxon>Nephropoidea</taxon>
        <taxon>Nephropidae</taxon>
        <taxon>Homarus</taxon>
    </lineage>
</organism>
<evidence type="ECO:0000256" key="1">
    <source>
        <dbReference type="ARBA" id="ARBA00004141"/>
    </source>
</evidence>
<evidence type="ECO:0000313" key="8">
    <source>
        <dbReference type="EMBL" id="KAG7163741.1"/>
    </source>
</evidence>
<feature type="transmembrane region" description="Helical" evidence="6">
    <location>
        <begin position="188"/>
        <end position="217"/>
    </location>
</feature>
<feature type="transmembrane region" description="Helical" evidence="6">
    <location>
        <begin position="29"/>
        <end position="48"/>
    </location>
</feature>
<dbReference type="Gene3D" id="1.20.1250.20">
    <property type="entry name" value="MFS general substrate transporter like domains"/>
    <property type="match status" value="2"/>
</dbReference>
<feature type="transmembrane region" description="Helical" evidence="6">
    <location>
        <begin position="367"/>
        <end position="385"/>
    </location>
</feature>
<feature type="transmembrane region" description="Helical" evidence="6">
    <location>
        <begin position="262"/>
        <end position="283"/>
    </location>
</feature>
<dbReference type="InterPro" id="IPR051717">
    <property type="entry name" value="MFS_MFSD6"/>
</dbReference>
<dbReference type="InterPro" id="IPR024989">
    <property type="entry name" value="MFS_assoc_dom"/>
</dbReference>
<comment type="similarity">
    <text evidence="2">Belongs to the major facilitator superfamily. MFSD6 family.</text>
</comment>
<keyword evidence="5 6" id="KW-0472">Membrane</keyword>
<dbReference type="PANTHER" id="PTHR16172:SF41">
    <property type="entry name" value="MAJOR FACILITATOR SUPERFAMILY DOMAIN-CONTAINING PROTEIN 6-LIKE"/>
    <property type="match status" value="1"/>
</dbReference>
<proteinExistence type="inferred from homology"/>
<feature type="transmembrane region" description="Helical" evidence="6">
    <location>
        <begin position="229"/>
        <end position="246"/>
    </location>
</feature>
<dbReference type="PANTHER" id="PTHR16172">
    <property type="entry name" value="MAJOR FACILITATOR SUPERFAMILY DOMAIN-CONTAINING PROTEIN 6-LIKE"/>
    <property type="match status" value="1"/>
</dbReference>
<evidence type="ECO:0000313" key="9">
    <source>
        <dbReference type="Proteomes" id="UP000747542"/>
    </source>
</evidence>